<comment type="similarity">
    <text evidence="1">Belongs to the GMC oxidoreductase family.</text>
</comment>
<dbReference type="SUPFAM" id="SSF51905">
    <property type="entry name" value="FAD/NAD(P)-binding domain"/>
    <property type="match status" value="1"/>
</dbReference>
<dbReference type="Pfam" id="PF00732">
    <property type="entry name" value="GMC_oxred_N"/>
    <property type="match status" value="1"/>
</dbReference>
<dbReference type="InterPro" id="IPR036188">
    <property type="entry name" value="FAD/NAD-bd_sf"/>
</dbReference>
<evidence type="ECO:0000313" key="4">
    <source>
        <dbReference type="Proteomes" id="UP000823941"/>
    </source>
</evidence>
<gene>
    <name evidence="3" type="ORF">JYU34_012149</name>
</gene>
<dbReference type="EMBL" id="JAHIBW010000016">
    <property type="protein sequence ID" value="KAG7303618.1"/>
    <property type="molecule type" value="Genomic_DNA"/>
</dbReference>
<proteinExistence type="inferred from homology"/>
<dbReference type="InterPro" id="IPR000172">
    <property type="entry name" value="GMC_OxRdtase_N"/>
</dbReference>
<dbReference type="Gene3D" id="3.30.560.10">
    <property type="entry name" value="Glucose Oxidase, domain 3"/>
    <property type="match status" value="1"/>
</dbReference>
<dbReference type="InterPro" id="IPR012132">
    <property type="entry name" value="GMC_OxRdtase"/>
</dbReference>
<name>A0ABQ7QF88_PLUXY</name>
<dbReference type="Gene3D" id="3.50.50.60">
    <property type="entry name" value="FAD/NAD(P)-binding domain"/>
    <property type="match status" value="1"/>
</dbReference>
<feature type="domain" description="Glucose-methanol-choline oxidoreductase N-terminal" evidence="2">
    <location>
        <begin position="61"/>
        <end position="244"/>
    </location>
</feature>
<sequence length="253" mass="27693">MILAPEHCGCSYQSPGASVSASPVCNGLLLFMAMVESYIVGRCDIAQPCSRIVGGRVEDEYDFIVVGGGTAGAIVAGRLAENSTLKVLLIEAGGPDPVSSRVPSFYRNFWNNPETDWMYRTVPENYCLAENGRGCMWPRGKTLGGCSVLNGMMYHRGHEADFQDWTNFGAEGWSWEENKPYFDKSEDNKQTGTLVSQLHHATGGPMPVQQFSYTPEVVYDFLQGVKQAGLPVINDMVDPDTPDGLTIAQTFTK</sequence>
<reference evidence="3 4" key="1">
    <citation type="submission" date="2021-06" db="EMBL/GenBank/DDBJ databases">
        <title>A haploid diamondback moth (Plutella xylostella L.) genome assembly resolves 31 chromosomes and identifies a diamide resistance mutation.</title>
        <authorList>
            <person name="Ward C.M."/>
            <person name="Perry K.D."/>
            <person name="Baker G."/>
            <person name="Powis K."/>
            <person name="Heckel D.G."/>
            <person name="Baxter S.W."/>
        </authorList>
    </citation>
    <scope>NUCLEOTIDE SEQUENCE [LARGE SCALE GENOMIC DNA]</scope>
    <source>
        <strain evidence="3 4">LV</strain>
        <tissue evidence="3">Single pupa</tissue>
    </source>
</reference>
<protein>
    <recommendedName>
        <fullName evidence="2">Glucose-methanol-choline oxidoreductase N-terminal domain-containing protein</fullName>
    </recommendedName>
</protein>
<comment type="caution">
    <text evidence="3">The sequence shown here is derived from an EMBL/GenBank/DDBJ whole genome shotgun (WGS) entry which is preliminary data.</text>
</comment>
<evidence type="ECO:0000313" key="3">
    <source>
        <dbReference type="EMBL" id="KAG7303618.1"/>
    </source>
</evidence>
<organism evidence="3 4">
    <name type="scientific">Plutella xylostella</name>
    <name type="common">Diamondback moth</name>
    <name type="synonym">Plutella maculipennis</name>
    <dbReference type="NCBI Taxonomy" id="51655"/>
    <lineage>
        <taxon>Eukaryota</taxon>
        <taxon>Metazoa</taxon>
        <taxon>Ecdysozoa</taxon>
        <taxon>Arthropoda</taxon>
        <taxon>Hexapoda</taxon>
        <taxon>Insecta</taxon>
        <taxon>Pterygota</taxon>
        <taxon>Neoptera</taxon>
        <taxon>Endopterygota</taxon>
        <taxon>Lepidoptera</taxon>
        <taxon>Glossata</taxon>
        <taxon>Ditrysia</taxon>
        <taxon>Yponomeutoidea</taxon>
        <taxon>Plutellidae</taxon>
        <taxon>Plutella</taxon>
    </lineage>
</organism>
<dbReference type="PANTHER" id="PTHR11552">
    <property type="entry name" value="GLUCOSE-METHANOL-CHOLINE GMC OXIDOREDUCTASE"/>
    <property type="match status" value="1"/>
</dbReference>
<dbReference type="Proteomes" id="UP000823941">
    <property type="component" value="Chromosome 16"/>
</dbReference>
<keyword evidence="4" id="KW-1185">Reference proteome</keyword>
<dbReference type="PANTHER" id="PTHR11552:SF217">
    <property type="entry name" value="GLUCOSE DEHYDROGENASE [FAD, QUINONE]"/>
    <property type="match status" value="1"/>
</dbReference>
<evidence type="ECO:0000256" key="1">
    <source>
        <dbReference type="ARBA" id="ARBA00010790"/>
    </source>
</evidence>
<accession>A0ABQ7QF88</accession>
<evidence type="ECO:0000259" key="2">
    <source>
        <dbReference type="Pfam" id="PF00732"/>
    </source>
</evidence>